<evidence type="ECO:0000256" key="1">
    <source>
        <dbReference type="SAM" id="SignalP"/>
    </source>
</evidence>
<protein>
    <recommendedName>
        <fullName evidence="4">Lipoprotein</fullName>
    </recommendedName>
</protein>
<feature type="signal peptide" evidence="1">
    <location>
        <begin position="1"/>
        <end position="24"/>
    </location>
</feature>
<dbReference type="RefSeq" id="WP_159069894.1">
    <property type="nucleotide sequence ID" value="NZ_JAGJWT010000005.1"/>
</dbReference>
<proteinExistence type="predicted"/>
<comment type="caution">
    <text evidence="2">The sequence shown here is derived from an EMBL/GenBank/DDBJ whole genome shotgun (WGS) entry which is preliminary data.</text>
</comment>
<dbReference type="EMBL" id="JAGJWT010000005">
    <property type="protein sequence ID" value="MBS9340647.1"/>
    <property type="molecule type" value="Genomic_DNA"/>
</dbReference>
<keyword evidence="1" id="KW-0732">Signal</keyword>
<organism evidence="2 3">
    <name type="scientific">Neisseria elongata subsp. nitroreducens</name>
    <dbReference type="NCBI Taxonomy" id="90367"/>
    <lineage>
        <taxon>Bacteria</taxon>
        <taxon>Pseudomonadati</taxon>
        <taxon>Pseudomonadota</taxon>
        <taxon>Betaproteobacteria</taxon>
        <taxon>Neisseriales</taxon>
        <taxon>Neisseriaceae</taxon>
        <taxon>Neisseria</taxon>
    </lineage>
</organism>
<evidence type="ECO:0000313" key="2">
    <source>
        <dbReference type="EMBL" id="MBS9340647.1"/>
    </source>
</evidence>
<gene>
    <name evidence="2" type="ORF">J8641_07480</name>
</gene>
<dbReference type="AlphaFoldDB" id="A0A9X0ZV82"/>
<sequence>MMKHFFMPLAAVIATLTLSGCLTASLITNADFTTPERQVTKEIGQDKVFLFGKIRLSDEKNGSPSKAEHLVMMGEKYAYVVDSEQSAKLLAILQADLSQRFSTDHTDNSIPLYFSSNPNTFATRLVLQYTIVETLPEAVRKREMAELERLGFKRVNADRIYYSQRFNNIWGKIYRPQNITLPKDAKKFEQHVPVILYSLQTAPKTTNGGQIAKVAVLAPLALAADAVLTPVAALICIPANCLKFRY</sequence>
<dbReference type="Proteomes" id="UP000708805">
    <property type="component" value="Unassembled WGS sequence"/>
</dbReference>
<evidence type="ECO:0000313" key="3">
    <source>
        <dbReference type="Proteomes" id="UP000708805"/>
    </source>
</evidence>
<evidence type="ECO:0008006" key="4">
    <source>
        <dbReference type="Google" id="ProtNLM"/>
    </source>
</evidence>
<reference evidence="2" key="1">
    <citation type="submission" date="2021-04" db="EMBL/GenBank/DDBJ databases">
        <title>Genomic characterization of endocarditis-associated Neisseria elongata subsp. nitroreducens.</title>
        <authorList>
            <person name="Schorner M."/>
            <person name="Passarelli-Araujo H."/>
            <person name="Scheffer M."/>
            <person name="Barazzetti F."/>
            <person name="Martins J."/>
            <person name="Machado H."/>
            <person name="Palmeiro J."/>
            <person name="Bazzo M."/>
        </authorList>
    </citation>
    <scope>NUCLEOTIDE SEQUENCE</scope>
    <source>
        <strain evidence="2">Nel_M001</strain>
    </source>
</reference>
<accession>A0A9X0ZV82</accession>
<dbReference type="PROSITE" id="PS51257">
    <property type="entry name" value="PROKAR_LIPOPROTEIN"/>
    <property type="match status" value="1"/>
</dbReference>
<feature type="chain" id="PRO_5040964120" description="Lipoprotein" evidence="1">
    <location>
        <begin position="25"/>
        <end position="246"/>
    </location>
</feature>
<name>A0A9X0ZV82_NEIEL</name>